<dbReference type="Proteomes" id="UP001302477">
    <property type="component" value="Chromosome"/>
</dbReference>
<dbReference type="Pfam" id="PF18982">
    <property type="entry name" value="JetA"/>
    <property type="match status" value="1"/>
</dbReference>
<dbReference type="KEGG" id="mpaf:R5R33_17020"/>
<name>A0AAU0MY46_9GAMM</name>
<proteinExistence type="predicted"/>
<feature type="coiled-coil region" evidence="1">
    <location>
        <begin position="170"/>
        <end position="197"/>
    </location>
</feature>
<accession>A0AAU0MY46</accession>
<gene>
    <name evidence="2" type="ORF">R5R33_17020</name>
</gene>
<keyword evidence="3" id="KW-1185">Reference proteome</keyword>
<evidence type="ECO:0000256" key="1">
    <source>
        <dbReference type="SAM" id="Coils"/>
    </source>
</evidence>
<protein>
    <submittedName>
        <fullName evidence="2">DUF5716 family protein</fullName>
    </submittedName>
</protein>
<dbReference type="InterPro" id="IPR043773">
    <property type="entry name" value="JetA"/>
</dbReference>
<evidence type="ECO:0000313" key="3">
    <source>
        <dbReference type="Proteomes" id="UP001302477"/>
    </source>
</evidence>
<evidence type="ECO:0000313" key="2">
    <source>
        <dbReference type="EMBL" id="WOX05424.1"/>
    </source>
</evidence>
<sequence length="479" mass="55337">MFFADSYQHFFRPLTGKYREQVVECLRLLYERLYTAKADYGESLNREQILEIFAEALTRAPQLDSESDGDAGTEPEGRFRNLREQAVWVLNSLVEFGWLEKLVDTTTLSVSFPFSRRGRLFTQPLVELNSTRVRTRHRNTRNTLNALEAFNSRGEVYDLIDAWEYSERIVADFTDMIAELEERKRELVREVEAQILVQQATEEFFSFMESRFQPDLAIRLSADSVEKHRDSIGRVIGQIRRKENSSKAEWERRLRQQLPELYSEGQSVLWLMLDTIEDRMRRACEVKLPALRHALQGFTKRAEIIIRQLSYLQSHTEGAFTDLCQDLGKASNRDALLTQLGDQLASFQLRLFDPKQTQLWQRNCRAPVNTLVEDEAPISDDSQREIVLQQLLDQAFNFNGSDLRNYLKSALGSGQQVRSRDLPLNSARDLLAMSHALEAAAVSQDGSGPFVEVTFTGEVASNDFFEQFDEYTLELKNRD</sequence>
<reference evidence="2 3" key="1">
    <citation type="submission" date="2023-10" db="EMBL/GenBank/DDBJ databases">
        <title>Description of Microbulbifer bruguierae sp. nov., isolated from the sediments of mangrove plant Bruguiera sexangula and comparative genomic analyses of the genus Microbulbifer.</title>
        <authorList>
            <person name="Long M."/>
        </authorList>
    </citation>
    <scope>NUCLEOTIDE SEQUENCE [LARGE SCALE GENOMIC DNA]</scope>
    <source>
        <strain evidence="2 3">SPO729</strain>
    </source>
</reference>
<dbReference type="RefSeq" id="WP_318953896.1">
    <property type="nucleotide sequence ID" value="NZ_CP137555.1"/>
</dbReference>
<organism evidence="2 3">
    <name type="scientific">Microbulbifer pacificus</name>
    <dbReference type="NCBI Taxonomy" id="407164"/>
    <lineage>
        <taxon>Bacteria</taxon>
        <taxon>Pseudomonadati</taxon>
        <taxon>Pseudomonadota</taxon>
        <taxon>Gammaproteobacteria</taxon>
        <taxon>Cellvibrionales</taxon>
        <taxon>Microbulbiferaceae</taxon>
        <taxon>Microbulbifer</taxon>
    </lineage>
</organism>
<keyword evidence="1" id="KW-0175">Coiled coil</keyword>
<dbReference type="EMBL" id="CP137555">
    <property type="protein sequence ID" value="WOX05424.1"/>
    <property type="molecule type" value="Genomic_DNA"/>
</dbReference>
<dbReference type="AlphaFoldDB" id="A0AAU0MY46"/>